<dbReference type="Proteomes" id="UP001642360">
    <property type="component" value="Unassembled WGS sequence"/>
</dbReference>
<comment type="similarity">
    <text evidence="3">Belongs to the GRAS family.</text>
</comment>
<keyword evidence="2" id="KW-0804">Transcription</keyword>
<dbReference type="Pfam" id="PF03514">
    <property type="entry name" value="GRAS"/>
    <property type="match status" value="1"/>
</dbReference>
<organism evidence="4 5">
    <name type="scientific">Ilex paraguariensis</name>
    <name type="common">yerba mate</name>
    <dbReference type="NCBI Taxonomy" id="185542"/>
    <lineage>
        <taxon>Eukaryota</taxon>
        <taxon>Viridiplantae</taxon>
        <taxon>Streptophyta</taxon>
        <taxon>Embryophyta</taxon>
        <taxon>Tracheophyta</taxon>
        <taxon>Spermatophyta</taxon>
        <taxon>Magnoliopsida</taxon>
        <taxon>eudicotyledons</taxon>
        <taxon>Gunneridae</taxon>
        <taxon>Pentapetalae</taxon>
        <taxon>asterids</taxon>
        <taxon>campanulids</taxon>
        <taxon>Aquifoliales</taxon>
        <taxon>Aquifoliaceae</taxon>
        <taxon>Ilex</taxon>
    </lineage>
</organism>
<gene>
    <name evidence="4" type="ORF">ILEXP_LOCUS11770</name>
</gene>
<accession>A0ABC8RGE2</accession>
<evidence type="ECO:0000313" key="5">
    <source>
        <dbReference type="Proteomes" id="UP001642360"/>
    </source>
</evidence>
<evidence type="ECO:0000256" key="3">
    <source>
        <dbReference type="PROSITE-ProRule" id="PRU01191"/>
    </source>
</evidence>
<sequence>MMQFSEILPPTLHQISPFASLTMNKNHLLPARPWPGFPALKSLGRFSNANYMEQLLVHCANAIESNDATLTQQILWVLNNIASPEGDSNQRLTSAILRALIGRAARSGSSKMLSAMANVHSNIAKSTHKFSIIELASFVDITPWHRFGFTAANAAILEAVEGYSIIHIVDLGLTHCMQIPTLIEAIATRLEGPPLVKLTVAGATEDLPPMLDLSYEELGTKLVNFARSRNVTMEFRVIPSSFSDGFASLIEQLRMQQLVNTDKNEALVINCHMLLHYLPDETLSIVSTVIPTSFSVETSTSSSFRTTFLKGLRDLDPTIVVVVDEDADFTSNSLVSRLESAFNYLWIPYDAVDAFLPRGSKQRLWYEDAICWKIDNVIAHEGVQRVERLEQKSRWVQRMTNANFRAVGFIEEGVSDVKSMLDEHAAGWGLKREEDHLVLTWKGHNVVFATAWVAN</sequence>
<keyword evidence="1" id="KW-0805">Transcription regulation</keyword>
<dbReference type="EMBL" id="CAUOFW020001358">
    <property type="protein sequence ID" value="CAK9144029.1"/>
    <property type="molecule type" value="Genomic_DNA"/>
</dbReference>
<feature type="short sequence motif" description="VHIID" evidence="3">
    <location>
        <begin position="166"/>
        <end position="170"/>
    </location>
</feature>
<feature type="region of interest" description="SAW" evidence="3">
    <location>
        <begin position="379"/>
        <end position="453"/>
    </location>
</feature>
<comment type="caution">
    <text evidence="3">Lacks conserved residue(s) required for the propagation of feature annotation.</text>
</comment>
<dbReference type="PROSITE" id="PS50985">
    <property type="entry name" value="GRAS"/>
    <property type="match status" value="1"/>
</dbReference>
<reference evidence="4 5" key="1">
    <citation type="submission" date="2024-02" db="EMBL/GenBank/DDBJ databases">
        <authorList>
            <person name="Vignale AGUSTIN F."/>
            <person name="Sosa J E."/>
            <person name="Modenutti C."/>
        </authorList>
    </citation>
    <scope>NUCLEOTIDE SEQUENCE [LARGE SCALE GENOMIC DNA]</scope>
</reference>
<evidence type="ECO:0000256" key="1">
    <source>
        <dbReference type="ARBA" id="ARBA00023015"/>
    </source>
</evidence>
<protein>
    <recommendedName>
        <fullName evidence="6">Scarecrow-like protein 32</fullName>
    </recommendedName>
</protein>
<dbReference type="AlphaFoldDB" id="A0ABC8RGE2"/>
<evidence type="ECO:0000313" key="4">
    <source>
        <dbReference type="EMBL" id="CAK9144029.1"/>
    </source>
</evidence>
<feature type="region of interest" description="VHIID" evidence="3">
    <location>
        <begin position="135"/>
        <end position="200"/>
    </location>
</feature>
<evidence type="ECO:0000256" key="2">
    <source>
        <dbReference type="ARBA" id="ARBA00023163"/>
    </source>
</evidence>
<proteinExistence type="inferred from homology"/>
<dbReference type="PANTHER" id="PTHR31636">
    <property type="entry name" value="OSJNBA0084A10.13 PROTEIN-RELATED"/>
    <property type="match status" value="1"/>
</dbReference>
<comment type="caution">
    <text evidence="4">The sequence shown here is derived from an EMBL/GenBank/DDBJ whole genome shotgun (WGS) entry which is preliminary data.</text>
</comment>
<name>A0ABC8RGE2_9AQUA</name>
<dbReference type="InterPro" id="IPR005202">
    <property type="entry name" value="TF_GRAS"/>
</dbReference>
<evidence type="ECO:0008006" key="6">
    <source>
        <dbReference type="Google" id="ProtNLM"/>
    </source>
</evidence>
<keyword evidence="5" id="KW-1185">Reference proteome</keyword>